<organism evidence="1">
    <name type="scientific">marine sediment metagenome</name>
    <dbReference type="NCBI Taxonomy" id="412755"/>
    <lineage>
        <taxon>unclassified sequences</taxon>
        <taxon>metagenomes</taxon>
        <taxon>ecological metagenomes</taxon>
    </lineage>
</organism>
<proteinExistence type="predicted"/>
<gene>
    <name evidence="1" type="ORF">LCGC14_2452490</name>
</gene>
<accession>A0A0F9BG65</accession>
<reference evidence="1" key="1">
    <citation type="journal article" date="2015" name="Nature">
        <title>Complex archaea that bridge the gap between prokaryotes and eukaryotes.</title>
        <authorList>
            <person name="Spang A."/>
            <person name="Saw J.H."/>
            <person name="Jorgensen S.L."/>
            <person name="Zaremba-Niedzwiedzka K."/>
            <person name="Martijn J."/>
            <person name="Lind A.E."/>
            <person name="van Eijk R."/>
            <person name="Schleper C."/>
            <person name="Guy L."/>
            <person name="Ettema T.J."/>
        </authorList>
    </citation>
    <scope>NUCLEOTIDE SEQUENCE</scope>
</reference>
<name>A0A0F9BG65_9ZZZZ</name>
<dbReference type="EMBL" id="LAZR01037983">
    <property type="protein sequence ID" value="KKL20735.1"/>
    <property type="molecule type" value="Genomic_DNA"/>
</dbReference>
<dbReference type="AlphaFoldDB" id="A0A0F9BG65"/>
<sequence>MRKWITERLERYIQDLEREIQRIQLERLRRILGPMFSEDD</sequence>
<protein>
    <submittedName>
        <fullName evidence="1">Uncharacterized protein</fullName>
    </submittedName>
</protein>
<evidence type="ECO:0000313" key="1">
    <source>
        <dbReference type="EMBL" id="KKL20735.1"/>
    </source>
</evidence>
<comment type="caution">
    <text evidence="1">The sequence shown here is derived from an EMBL/GenBank/DDBJ whole genome shotgun (WGS) entry which is preliminary data.</text>
</comment>